<keyword evidence="3" id="KW-1185">Reference proteome</keyword>
<gene>
    <name evidence="2" type="ordered locus">Xaut_0781</name>
</gene>
<reference evidence="2 3" key="1">
    <citation type="submission" date="2007-07" db="EMBL/GenBank/DDBJ databases">
        <title>Complete sequence of chromosome of Xanthobacter autotrophicus Py2.</title>
        <authorList>
            <consortium name="US DOE Joint Genome Institute"/>
            <person name="Copeland A."/>
            <person name="Lucas S."/>
            <person name="Lapidus A."/>
            <person name="Barry K."/>
            <person name="Glavina del Rio T."/>
            <person name="Hammon N."/>
            <person name="Israni S."/>
            <person name="Dalin E."/>
            <person name="Tice H."/>
            <person name="Pitluck S."/>
            <person name="Sims D."/>
            <person name="Brettin T."/>
            <person name="Bruce D."/>
            <person name="Detter J.C."/>
            <person name="Han C."/>
            <person name="Tapia R."/>
            <person name="Brainard J."/>
            <person name="Schmutz J."/>
            <person name="Larimer F."/>
            <person name="Land M."/>
            <person name="Hauser L."/>
            <person name="Kyrpides N."/>
            <person name="Kim E."/>
            <person name="Ensigns S.A."/>
            <person name="Richardson P."/>
        </authorList>
    </citation>
    <scope>NUCLEOTIDE SEQUENCE [LARGE SCALE GENOMIC DNA]</scope>
    <source>
        <strain evidence="3">ATCC BAA-1158 / Py2</strain>
    </source>
</reference>
<dbReference type="PhylomeDB" id="A7IDD9"/>
<evidence type="ECO:0000259" key="1">
    <source>
        <dbReference type="Pfam" id="PF12705"/>
    </source>
</evidence>
<name>A7IDD9_XANP2</name>
<dbReference type="HOGENOM" id="CLU_325366_0_0_5"/>
<proteinExistence type="predicted"/>
<dbReference type="Pfam" id="PF12705">
    <property type="entry name" value="PDDEXK_1"/>
    <property type="match status" value="1"/>
</dbReference>
<protein>
    <recommendedName>
        <fullName evidence="1">PD-(D/E)XK endonuclease-like domain-containing protein</fullName>
    </recommendedName>
</protein>
<organism evidence="2 3">
    <name type="scientific">Xanthobacter autotrophicus (strain ATCC BAA-1158 / Py2)</name>
    <dbReference type="NCBI Taxonomy" id="78245"/>
    <lineage>
        <taxon>Bacteria</taxon>
        <taxon>Pseudomonadati</taxon>
        <taxon>Pseudomonadota</taxon>
        <taxon>Alphaproteobacteria</taxon>
        <taxon>Hyphomicrobiales</taxon>
        <taxon>Xanthobacteraceae</taxon>
        <taxon>Xanthobacter</taxon>
    </lineage>
</organism>
<sequence>MNRRTVIVEGPLAFRMRRIAAARQGEAGVQIMTLPQLAARLAGGFTRPARSEDLDPAIRLALDAGGFAELESIRSLPGMTRSVAWTLTRLWNADFALADRAHERARLQDLMTIEARVRASLPAGVLSPRDLRDAALQRVTHAPAVLGAVELDRVVRVASVWRPLLIALARQAPLTWRNPGDPDAAWFTGELGSDPRPTPASPDIVSCASPRAEAVEALRWTRELIASGRARPDEIAVCATATEDWDDHMLVLAADAGLPLHFSHGMPALASREGQACAALADVLINGLSQGRVRRLFGHAAGRSRGLDALPPSWAQGLRPGAALFELEQWRRALDEAHAHRTDGVDVRPLLIPVLEVLARGAAAADAAGGLLLGRAARALWVEALRRAPPEALEFSLQELRLPDGRDPGACAVWCPAGHLAAAPRRFVRLLGLSTRSWPRRSGEDPLVPSHILSRDALDSESVTEQDRRTYMLVTAQAGGALVLSRSRRNAQGGLQAPSPLVPHDPRRTTALKRARVPSHAFSEADRLLARPEEAATSPVLRAADACWRNRRSPAVTAHDGRVREDHPVIARAIAQVQSATSLRLMLRDPLAFVWRYALGWRSLVEDEQPLSLDARAFGELVHEMLKRTVDALEPQPGYVRAARHEIENALDAASAAIAVQWPVERSTPPVLLWRHTLAAARDLALKALTLDEAFQPVTRSWTEVAFGREDDGTNAAGDLLWPPTAQVIIPGAGLRIRGSIDRVDFNSAHNGVRVSDYKTGVEPPKANEIVLGRGAELQRVFYALAARQLVADNPRVIARLVFLGTDRPRPYSLPDVDQAIADIGAHVSAAVDLLRRGIALPGPDAREDWNDFALALPAAPAVYFHSKQAALGRAFGDFARIWSVR</sequence>
<dbReference type="Proteomes" id="UP000002417">
    <property type="component" value="Chromosome"/>
</dbReference>
<dbReference type="eggNOG" id="COG2887">
    <property type="taxonomic scope" value="Bacteria"/>
</dbReference>
<dbReference type="InterPro" id="IPR027417">
    <property type="entry name" value="P-loop_NTPase"/>
</dbReference>
<dbReference type="EMBL" id="CP000781">
    <property type="protein sequence ID" value="ABS66032.1"/>
    <property type="molecule type" value="Genomic_DNA"/>
</dbReference>
<dbReference type="AlphaFoldDB" id="A7IDD9"/>
<feature type="domain" description="PD-(D/E)XK endonuclease-like" evidence="1">
    <location>
        <begin position="579"/>
        <end position="819"/>
    </location>
</feature>
<dbReference type="OrthoDB" id="7282479at2"/>
<dbReference type="SUPFAM" id="SSF52540">
    <property type="entry name" value="P-loop containing nucleoside triphosphate hydrolases"/>
    <property type="match status" value="1"/>
</dbReference>
<dbReference type="InterPro" id="IPR038726">
    <property type="entry name" value="PDDEXK_AddAB-type"/>
</dbReference>
<accession>A7IDD9</accession>
<dbReference type="STRING" id="78245.Xaut_0781"/>
<dbReference type="KEGG" id="xau:Xaut_0781"/>
<evidence type="ECO:0000313" key="2">
    <source>
        <dbReference type="EMBL" id="ABS66032.1"/>
    </source>
</evidence>
<evidence type="ECO:0000313" key="3">
    <source>
        <dbReference type="Proteomes" id="UP000002417"/>
    </source>
</evidence>